<dbReference type="PANTHER" id="PTHR46847:SF1">
    <property type="entry name" value="D-ALLOSE-BINDING PERIPLASMIC PROTEIN-RELATED"/>
    <property type="match status" value="1"/>
</dbReference>
<feature type="domain" description="Periplasmic binding protein" evidence="5">
    <location>
        <begin position="51"/>
        <end position="311"/>
    </location>
</feature>
<dbReference type="GO" id="GO:0030313">
    <property type="term" value="C:cell envelope"/>
    <property type="evidence" value="ECO:0007669"/>
    <property type="project" value="UniProtKB-SubCell"/>
</dbReference>
<evidence type="ECO:0000256" key="4">
    <source>
        <dbReference type="SAM" id="SignalP"/>
    </source>
</evidence>
<proteinExistence type="inferred from homology"/>
<feature type="signal peptide" evidence="4">
    <location>
        <begin position="1"/>
        <end position="33"/>
    </location>
</feature>
<dbReference type="Proteomes" id="UP000319769">
    <property type="component" value="Unassembled WGS sequence"/>
</dbReference>
<dbReference type="AlphaFoldDB" id="A0A5N0VI84"/>
<comment type="caution">
    <text evidence="6">The sequence shown here is derived from an EMBL/GenBank/DDBJ whole genome shotgun (WGS) entry which is preliminary data.</text>
</comment>
<evidence type="ECO:0000256" key="2">
    <source>
        <dbReference type="ARBA" id="ARBA00007639"/>
    </source>
</evidence>
<evidence type="ECO:0000313" key="7">
    <source>
        <dbReference type="Proteomes" id="UP000319769"/>
    </source>
</evidence>
<dbReference type="CDD" id="cd01536">
    <property type="entry name" value="PBP1_ABC_sugar_binding-like"/>
    <property type="match status" value="1"/>
</dbReference>
<dbReference type="Pfam" id="PF13407">
    <property type="entry name" value="Peripla_BP_4"/>
    <property type="match status" value="1"/>
</dbReference>
<dbReference type="OrthoDB" id="1957427at2"/>
<keyword evidence="7" id="KW-1185">Reference proteome</keyword>
<reference evidence="6" key="1">
    <citation type="submission" date="2019-09" db="EMBL/GenBank/DDBJ databases">
        <authorList>
            <person name="Teo W.F.A."/>
            <person name="Duangmal K."/>
        </authorList>
    </citation>
    <scope>NUCLEOTIDE SEQUENCE [LARGE SCALE GENOMIC DNA]</scope>
    <source>
        <strain evidence="6">K81G1</strain>
    </source>
</reference>
<keyword evidence="3 4" id="KW-0732">Signal</keyword>
<feature type="chain" id="PRO_5039354995" evidence="4">
    <location>
        <begin position="34"/>
        <end position="356"/>
    </location>
</feature>
<evidence type="ECO:0000256" key="3">
    <source>
        <dbReference type="ARBA" id="ARBA00022729"/>
    </source>
</evidence>
<name>A0A5N0VI84_9PSEU</name>
<dbReference type="PANTHER" id="PTHR46847">
    <property type="entry name" value="D-ALLOSE-BINDING PERIPLASMIC PROTEIN-RELATED"/>
    <property type="match status" value="1"/>
</dbReference>
<dbReference type="InterPro" id="IPR025997">
    <property type="entry name" value="SBP_2_dom"/>
</dbReference>
<sequence length="356" mass="36957">MPRSRAMRVRGASSRRRTGIVLACAAVSAAALLTGCTTTGIGSSGPKTDKVGLSGARLSDPFQVVLLDNLAEQAGEQKVDMLPATNADEDAAKQVTDIVTLLSQNVGGVITIPVDSDAIVPAIQQADKRGVPVVTVDVAPNGGKAYMVVRADNVLMAREACEEMGKRLNGKGTVLELQGALGSANGRDRTEGFNQCMTTTFPGIKVVSKPTDWDSQKATDAAQSVLSSQQIDGIYEASDTVMQAGVTKVLQQQGKYVKAGQPGHVVTISIDGGTEALAQIRDGYQDALVPQPVDLYSRYAIKYIGDALAGKAQAAGPTDHGSQIVVDAHGNLADMLPASIVTAANASDPALWGNKS</sequence>
<comment type="similarity">
    <text evidence="2">Belongs to the bacterial solute-binding protein 2 family.</text>
</comment>
<evidence type="ECO:0000313" key="6">
    <source>
        <dbReference type="EMBL" id="KAA9164382.1"/>
    </source>
</evidence>
<dbReference type="GO" id="GO:0030246">
    <property type="term" value="F:carbohydrate binding"/>
    <property type="evidence" value="ECO:0007669"/>
    <property type="project" value="UniProtKB-ARBA"/>
</dbReference>
<organism evidence="6 7">
    <name type="scientific">Amycolatopsis acidicola</name>
    <dbReference type="NCBI Taxonomy" id="2596893"/>
    <lineage>
        <taxon>Bacteria</taxon>
        <taxon>Bacillati</taxon>
        <taxon>Actinomycetota</taxon>
        <taxon>Actinomycetes</taxon>
        <taxon>Pseudonocardiales</taxon>
        <taxon>Pseudonocardiaceae</taxon>
        <taxon>Amycolatopsis</taxon>
    </lineage>
</organism>
<evidence type="ECO:0000256" key="1">
    <source>
        <dbReference type="ARBA" id="ARBA00004196"/>
    </source>
</evidence>
<accession>A0A5N0VI84</accession>
<comment type="subcellular location">
    <subcellularLocation>
        <location evidence="1">Cell envelope</location>
    </subcellularLocation>
</comment>
<gene>
    <name evidence="6" type="ORF">FPZ12_007245</name>
</gene>
<protein>
    <submittedName>
        <fullName evidence="6">Sugar ABC transporter substrate-binding protein</fullName>
    </submittedName>
</protein>
<evidence type="ECO:0000259" key="5">
    <source>
        <dbReference type="Pfam" id="PF13407"/>
    </source>
</evidence>
<dbReference type="SUPFAM" id="SSF53822">
    <property type="entry name" value="Periplasmic binding protein-like I"/>
    <property type="match status" value="1"/>
</dbReference>
<dbReference type="InterPro" id="IPR028082">
    <property type="entry name" value="Peripla_BP_I"/>
</dbReference>
<dbReference type="EMBL" id="VMNW02000007">
    <property type="protein sequence ID" value="KAA9164382.1"/>
    <property type="molecule type" value="Genomic_DNA"/>
</dbReference>
<dbReference type="Gene3D" id="3.40.50.2300">
    <property type="match status" value="2"/>
</dbReference>